<dbReference type="AlphaFoldDB" id="A0A6B0YWV5"/>
<gene>
    <name evidence="2" type="ORF">F4Y42_14480</name>
</gene>
<feature type="transmembrane region" description="Helical" evidence="1">
    <location>
        <begin position="116"/>
        <end position="134"/>
    </location>
</feature>
<evidence type="ECO:0000313" key="2">
    <source>
        <dbReference type="EMBL" id="MXY94645.1"/>
    </source>
</evidence>
<comment type="caution">
    <text evidence="2">The sequence shown here is derived from an EMBL/GenBank/DDBJ whole genome shotgun (WGS) entry which is preliminary data.</text>
</comment>
<dbReference type="Pfam" id="PF06182">
    <property type="entry name" value="ABC2_membrane_6"/>
    <property type="match status" value="1"/>
</dbReference>
<keyword evidence="1" id="KW-1133">Transmembrane helix</keyword>
<dbReference type="PANTHER" id="PTHR36833">
    <property type="entry name" value="SLR0610 PROTEIN-RELATED"/>
    <property type="match status" value="1"/>
</dbReference>
<dbReference type="PANTHER" id="PTHR36833:SF2">
    <property type="entry name" value="SLR0610 PROTEIN"/>
    <property type="match status" value="1"/>
</dbReference>
<feature type="transmembrane region" description="Helical" evidence="1">
    <location>
        <begin position="61"/>
        <end position="79"/>
    </location>
</feature>
<keyword evidence="1" id="KW-0472">Membrane</keyword>
<sequence>MFYLRLFATYLRIGILGELEYRANFWISLVQSALDLCVALGGLAVVFRHTDTLGGWRQEELLALVGVYFLIGGLIRTIIRPSMTKFMDDVRLGTLDFTLTKPADSQVLVSIQTVEIWRLVDVLIALPVLGIALLRLGARLGLVDTAVFAVTLVCGGLIIYSFWLMLSTCAFWFVKVENIQVIFMSMWQAGRWPVSIYPAWLRAVLTFLVPVAFATTVPASAVSGRITGATLVGTVALAAAMLVVSRWFWRVGIRFYSGASA</sequence>
<organism evidence="2">
    <name type="scientific">Caldilineaceae bacterium SB0664_bin_27</name>
    <dbReference type="NCBI Taxonomy" id="2605260"/>
    <lineage>
        <taxon>Bacteria</taxon>
        <taxon>Bacillati</taxon>
        <taxon>Chloroflexota</taxon>
        <taxon>Caldilineae</taxon>
        <taxon>Caldilineales</taxon>
        <taxon>Caldilineaceae</taxon>
    </lineage>
</organism>
<feature type="transmembrane region" description="Helical" evidence="1">
    <location>
        <begin position="226"/>
        <end position="249"/>
    </location>
</feature>
<name>A0A6B0YWV5_9CHLR</name>
<protein>
    <submittedName>
        <fullName evidence="2">ABC transporter permease</fullName>
    </submittedName>
</protein>
<evidence type="ECO:0000256" key="1">
    <source>
        <dbReference type="SAM" id="Phobius"/>
    </source>
</evidence>
<dbReference type="EMBL" id="VXRG01000119">
    <property type="protein sequence ID" value="MXY94645.1"/>
    <property type="molecule type" value="Genomic_DNA"/>
</dbReference>
<proteinExistence type="predicted"/>
<feature type="transmembrane region" description="Helical" evidence="1">
    <location>
        <begin position="194"/>
        <end position="214"/>
    </location>
</feature>
<reference evidence="2" key="1">
    <citation type="submission" date="2019-09" db="EMBL/GenBank/DDBJ databases">
        <title>Characterisation of the sponge microbiome using genome-centric metagenomics.</title>
        <authorList>
            <person name="Engelberts J.P."/>
            <person name="Robbins S.J."/>
            <person name="De Goeij J.M."/>
            <person name="Aranda M."/>
            <person name="Bell S.C."/>
            <person name="Webster N.S."/>
        </authorList>
    </citation>
    <scope>NUCLEOTIDE SEQUENCE</scope>
    <source>
        <strain evidence="2">SB0664_bin_27</strain>
    </source>
</reference>
<keyword evidence="1" id="KW-0812">Transmembrane</keyword>
<feature type="transmembrane region" description="Helical" evidence="1">
    <location>
        <begin position="25"/>
        <end position="49"/>
    </location>
</feature>
<dbReference type="InterPro" id="IPR010390">
    <property type="entry name" value="ABC-2_transporter-like"/>
</dbReference>
<accession>A0A6B0YWV5</accession>
<feature type="transmembrane region" description="Helical" evidence="1">
    <location>
        <begin position="146"/>
        <end position="174"/>
    </location>
</feature>